<comment type="subunit">
    <text evidence="7">Monomer.</text>
</comment>
<keyword evidence="7" id="KW-0472">Membrane</keyword>
<keyword evidence="5 7" id="KW-0694">RNA-binding</keyword>
<dbReference type="InterPro" id="IPR005225">
    <property type="entry name" value="Small_GTP-bd"/>
</dbReference>
<gene>
    <name evidence="7 12" type="primary">era</name>
    <name evidence="12" type="ORF">NRE15_01530</name>
</gene>
<dbReference type="PROSITE" id="PS50823">
    <property type="entry name" value="KH_TYPE_2"/>
    <property type="match status" value="1"/>
</dbReference>
<dbReference type="InterPro" id="IPR027417">
    <property type="entry name" value="P-loop_NTPase"/>
</dbReference>
<comment type="function">
    <text evidence="7">An essential GTPase that binds both GDP and GTP, with rapid nucleotide exchange. Plays a role in 16S rRNA processing and 30S ribosomal subunit biogenesis and possibly also in cell cycle regulation and energy metabolism.</text>
</comment>
<evidence type="ECO:0000256" key="8">
    <source>
        <dbReference type="PROSITE-ProRule" id="PRU01050"/>
    </source>
</evidence>
<dbReference type="Gene3D" id="3.30.300.20">
    <property type="match status" value="1"/>
</dbReference>
<accession>A0ABY5P6J0</accession>
<dbReference type="CDD" id="cd22534">
    <property type="entry name" value="KH-II_Era"/>
    <property type="match status" value="1"/>
</dbReference>
<evidence type="ECO:0000256" key="5">
    <source>
        <dbReference type="ARBA" id="ARBA00022884"/>
    </source>
</evidence>
<dbReference type="InterPro" id="IPR030388">
    <property type="entry name" value="G_ERA_dom"/>
</dbReference>
<dbReference type="InterPro" id="IPR009019">
    <property type="entry name" value="KH_sf_prok-type"/>
</dbReference>
<keyword evidence="3 7" id="KW-0690">Ribosome biogenesis</keyword>
<dbReference type="InterPro" id="IPR005662">
    <property type="entry name" value="GTPase_Era-like"/>
</dbReference>
<feature type="binding site" evidence="7">
    <location>
        <begin position="125"/>
        <end position="128"/>
    </location>
    <ligand>
        <name>GTP</name>
        <dbReference type="ChEBI" id="CHEBI:37565"/>
    </ligand>
</feature>
<feature type="region of interest" description="G1" evidence="8">
    <location>
        <begin position="16"/>
        <end position="23"/>
    </location>
</feature>
<dbReference type="NCBIfam" id="NF000908">
    <property type="entry name" value="PRK00089.1"/>
    <property type="match status" value="1"/>
</dbReference>
<dbReference type="PANTHER" id="PTHR42698:SF1">
    <property type="entry name" value="GTPASE ERA, MITOCHONDRIAL"/>
    <property type="match status" value="1"/>
</dbReference>
<keyword evidence="7" id="KW-0699">rRNA-binding</keyword>
<sequence length="302" mass="34059">MSNQSSFKSGFVAIIGRPNVGKSTLLNRFVGQKVAIMSDKAQTTRNRIQGVYTDKDAQLVFIDTPGIHKPKHALGDFMLKTAYSAISGVDVVLFVVNASEKIGPGDRLIIERLKHVEVPVILLINKVDLVHADDLLPIIDSYKNELDFNAIFPISATQGDNVAELVEHIKTLVPEGPQYYPANQVTDHPEYFVVAEFIREQILHLTREEIPHSVAVQVQSMQRNEDDKVEIQATIIVERKSQKGIIIGAQGSMIKKIGQGARREIEKLLDDKVYLDLWVKVQKDWRDHQTQLNDYGYKSNDY</sequence>
<feature type="region of interest" description="G4" evidence="8">
    <location>
        <begin position="125"/>
        <end position="128"/>
    </location>
</feature>
<evidence type="ECO:0000256" key="6">
    <source>
        <dbReference type="ARBA" id="ARBA00023134"/>
    </source>
</evidence>
<evidence type="ECO:0000259" key="10">
    <source>
        <dbReference type="PROSITE" id="PS50823"/>
    </source>
</evidence>
<keyword evidence="7" id="KW-1003">Cell membrane</keyword>
<dbReference type="RefSeq" id="WP_313793861.1">
    <property type="nucleotide sequence ID" value="NZ_CP102453.1"/>
</dbReference>
<organism evidence="12 13">
    <name type="scientific">Fundicoccus culcitae</name>
    <dbReference type="NCBI Taxonomy" id="2969821"/>
    <lineage>
        <taxon>Bacteria</taxon>
        <taxon>Bacillati</taxon>
        <taxon>Bacillota</taxon>
        <taxon>Bacilli</taxon>
        <taxon>Lactobacillales</taxon>
        <taxon>Aerococcaceae</taxon>
        <taxon>Fundicoccus</taxon>
    </lineage>
</organism>
<name>A0ABY5P6J0_9LACT</name>
<comment type="similarity">
    <text evidence="1 7 8 9">Belongs to the TRAFAC class TrmE-Era-EngA-EngB-Septin-like GTPase superfamily. Era GTPase family.</text>
</comment>
<evidence type="ECO:0000256" key="3">
    <source>
        <dbReference type="ARBA" id="ARBA00022517"/>
    </source>
</evidence>
<dbReference type="EMBL" id="CP102453">
    <property type="protein sequence ID" value="UUX34358.1"/>
    <property type="molecule type" value="Genomic_DNA"/>
</dbReference>
<dbReference type="CDD" id="cd04163">
    <property type="entry name" value="Era"/>
    <property type="match status" value="1"/>
</dbReference>
<evidence type="ECO:0000256" key="4">
    <source>
        <dbReference type="ARBA" id="ARBA00022741"/>
    </source>
</evidence>
<evidence type="ECO:0000256" key="9">
    <source>
        <dbReference type="RuleBase" id="RU003761"/>
    </source>
</evidence>
<dbReference type="HAMAP" id="MF_00367">
    <property type="entry name" value="GTPase_Era"/>
    <property type="match status" value="1"/>
</dbReference>
<dbReference type="SUPFAM" id="SSF54814">
    <property type="entry name" value="Prokaryotic type KH domain (KH-domain type II)"/>
    <property type="match status" value="1"/>
</dbReference>
<keyword evidence="13" id="KW-1185">Reference proteome</keyword>
<dbReference type="Gene3D" id="3.40.50.300">
    <property type="entry name" value="P-loop containing nucleotide triphosphate hydrolases"/>
    <property type="match status" value="1"/>
</dbReference>
<reference evidence="12 13" key="1">
    <citation type="submission" date="2022-08" db="EMBL/GenBank/DDBJ databases">
        <title>Aerococcaceae sp. nov isolated from spoiled eye mask.</title>
        <authorList>
            <person name="Zhou G."/>
            <person name="Xie X.-B."/>
            <person name="Shi Q.-S."/>
            <person name="Wang Y.-S."/>
            <person name="Wen X."/>
            <person name="Peng H."/>
            <person name="Yang X.-J."/>
            <person name="Tao H.-B."/>
            <person name="Huang X.-M."/>
        </authorList>
    </citation>
    <scope>NUCLEOTIDE SEQUENCE [LARGE SCALE GENOMIC DNA]</scope>
    <source>
        <strain evidence="13">DM20194951</strain>
    </source>
</reference>
<feature type="domain" description="KH type-2" evidence="10">
    <location>
        <begin position="206"/>
        <end position="283"/>
    </location>
</feature>
<dbReference type="Pfam" id="PF01926">
    <property type="entry name" value="MMR_HSR1"/>
    <property type="match status" value="1"/>
</dbReference>
<proteinExistence type="inferred from homology"/>
<keyword evidence="6 7" id="KW-0342">GTP-binding</keyword>
<feature type="binding site" evidence="7">
    <location>
        <begin position="63"/>
        <end position="67"/>
    </location>
    <ligand>
        <name>GTP</name>
        <dbReference type="ChEBI" id="CHEBI:37565"/>
    </ligand>
</feature>
<dbReference type="InterPro" id="IPR006073">
    <property type="entry name" value="GTP-bd"/>
</dbReference>
<evidence type="ECO:0000313" key="13">
    <source>
        <dbReference type="Proteomes" id="UP001315967"/>
    </source>
</evidence>
<dbReference type="NCBIfam" id="TIGR00436">
    <property type="entry name" value="era"/>
    <property type="match status" value="1"/>
</dbReference>
<evidence type="ECO:0000256" key="2">
    <source>
        <dbReference type="ARBA" id="ARBA00020484"/>
    </source>
</evidence>
<evidence type="ECO:0000256" key="7">
    <source>
        <dbReference type="HAMAP-Rule" id="MF_00367"/>
    </source>
</evidence>
<dbReference type="PRINTS" id="PR00449">
    <property type="entry name" value="RASTRNSFRMNG"/>
</dbReference>
<keyword evidence="4 7" id="KW-0547">Nucleotide-binding</keyword>
<feature type="region of interest" description="G2" evidence="8">
    <location>
        <begin position="42"/>
        <end position="46"/>
    </location>
</feature>
<evidence type="ECO:0000256" key="1">
    <source>
        <dbReference type="ARBA" id="ARBA00007921"/>
    </source>
</evidence>
<feature type="domain" description="Era-type G" evidence="11">
    <location>
        <begin position="8"/>
        <end position="175"/>
    </location>
</feature>
<dbReference type="Pfam" id="PF07650">
    <property type="entry name" value="KH_2"/>
    <property type="match status" value="1"/>
</dbReference>
<feature type="region of interest" description="G3" evidence="8">
    <location>
        <begin position="63"/>
        <end position="66"/>
    </location>
</feature>
<dbReference type="InterPro" id="IPR004044">
    <property type="entry name" value="KH_dom_type_2"/>
</dbReference>
<feature type="region of interest" description="G5" evidence="8">
    <location>
        <begin position="154"/>
        <end position="156"/>
    </location>
</feature>
<dbReference type="Proteomes" id="UP001315967">
    <property type="component" value="Chromosome"/>
</dbReference>
<protein>
    <recommendedName>
        <fullName evidence="2 7">GTPase Era</fullName>
    </recommendedName>
</protein>
<dbReference type="PANTHER" id="PTHR42698">
    <property type="entry name" value="GTPASE ERA"/>
    <property type="match status" value="1"/>
</dbReference>
<feature type="binding site" evidence="7">
    <location>
        <begin position="16"/>
        <end position="23"/>
    </location>
    <ligand>
        <name>GTP</name>
        <dbReference type="ChEBI" id="CHEBI:37565"/>
    </ligand>
</feature>
<dbReference type="PROSITE" id="PS51713">
    <property type="entry name" value="G_ERA"/>
    <property type="match status" value="1"/>
</dbReference>
<dbReference type="InterPro" id="IPR015946">
    <property type="entry name" value="KH_dom-like_a/b"/>
</dbReference>
<dbReference type="NCBIfam" id="TIGR00231">
    <property type="entry name" value="small_GTP"/>
    <property type="match status" value="1"/>
</dbReference>
<dbReference type="SUPFAM" id="SSF52540">
    <property type="entry name" value="P-loop containing nucleoside triphosphate hydrolases"/>
    <property type="match status" value="1"/>
</dbReference>
<keyword evidence="7" id="KW-0963">Cytoplasm</keyword>
<evidence type="ECO:0000313" key="12">
    <source>
        <dbReference type="EMBL" id="UUX34358.1"/>
    </source>
</evidence>
<evidence type="ECO:0000259" key="11">
    <source>
        <dbReference type="PROSITE" id="PS51713"/>
    </source>
</evidence>
<comment type="subcellular location">
    <subcellularLocation>
        <location evidence="7">Cytoplasm</location>
    </subcellularLocation>
    <subcellularLocation>
        <location evidence="7">Cell membrane</location>
        <topology evidence="7">Peripheral membrane protein</topology>
    </subcellularLocation>
</comment>